<keyword evidence="2" id="KW-1185">Reference proteome</keyword>
<protein>
    <submittedName>
        <fullName evidence="1">Uncharacterized protein</fullName>
    </submittedName>
</protein>
<sequence length="59" mass="6475">MRNAIEKLSDRILAMVVPQHSAAAVECYYIYKCIGGTKLRAHCCDGSCGKYVIVCNTCC</sequence>
<name>A0A7X0EZJ3_9ACTN</name>
<dbReference type="EMBL" id="JACHJB010000002">
    <property type="protein sequence ID" value="MBB6349878.1"/>
    <property type="molecule type" value="Genomic_DNA"/>
</dbReference>
<dbReference type="Proteomes" id="UP000583800">
    <property type="component" value="Unassembled WGS sequence"/>
</dbReference>
<evidence type="ECO:0000313" key="1">
    <source>
        <dbReference type="EMBL" id="MBB6349878.1"/>
    </source>
</evidence>
<accession>A0A7X0EZJ3</accession>
<reference evidence="1 2" key="1">
    <citation type="submission" date="2020-08" db="EMBL/GenBank/DDBJ databases">
        <title>Sequencing the genomes of 1000 actinobacteria strains.</title>
        <authorList>
            <person name="Klenk H.-P."/>
        </authorList>
    </citation>
    <scope>NUCLEOTIDE SEQUENCE [LARGE SCALE GENOMIC DNA]</scope>
    <source>
        <strain evidence="1 2">DSM 45913</strain>
    </source>
</reference>
<dbReference type="AlphaFoldDB" id="A0A7X0EZJ3"/>
<comment type="caution">
    <text evidence="1">The sequence shown here is derived from an EMBL/GenBank/DDBJ whole genome shotgun (WGS) entry which is preliminary data.</text>
</comment>
<gene>
    <name evidence="1" type="ORF">FHU36_006423</name>
</gene>
<organism evidence="1 2">
    <name type="scientific">Nonomuraea muscovyensis</name>
    <dbReference type="NCBI Taxonomy" id="1124761"/>
    <lineage>
        <taxon>Bacteria</taxon>
        <taxon>Bacillati</taxon>
        <taxon>Actinomycetota</taxon>
        <taxon>Actinomycetes</taxon>
        <taxon>Streptosporangiales</taxon>
        <taxon>Streptosporangiaceae</taxon>
        <taxon>Nonomuraea</taxon>
    </lineage>
</organism>
<evidence type="ECO:0000313" key="2">
    <source>
        <dbReference type="Proteomes" id="UP000583800"/>
    </source>
</evidence>
<proteinExistence type="predicted"/>